<keyword evidence="2" id="KW-1133">Transmembrane helix</keyword>
<protein>
    <submittedName>
        <fullName evidence="3">Uncharacterized protein</fullName>
    </submittedName>
</protein>
<name>A0A895XHA8_9ACTN</name>
<dbReference type="KEGG" id="nav:JQS30_13290"/>
<dbReference type="RefSeq" id="WP_213170731.1">
    <property type="nucleotide sequence ID" value="NZ_CP070496.1"/>
</dbReference>
<sequence length="185" mass="19880">MTTFMDLPIHPLAVHAPLVFVPLLLIAALVYLLIAPLRRRIGWVVFILSILAPAAVFGAVWSGRELADGRHLTPDGNWPEAIVDHASYGDRLLWILLGLAPVLWLFGVLEKARRNAAATNGGADTQPLDPNGEPNGPSTSDDPANKGRRIIMIVLGIIAIALIGLGGWMVFEVGHSGSEMVWGTE</sequence>
<gene>
    <name evidence="3" type="ORF">JQS30_13290</name>
</gene>
<evidence type="ECO:0000256" key="1">
    <source>
        <dbReference type="SAM" id="MobiDB-lite"/>
    </source>
</evidence>
<organism evidence="3 4">
    <name type="scientific">Natronoglycomyces albus</name>
    <dbReference type="NCBI Taxonomy" id="2811108"/>
    <lineage>
        <taxon>Bacteria</taxon>
        <taxon>Bacillati</taxon>
        <taxon>Actinomycetota</taxon>
        <taxon>Actinomycetes</taxon>
        <taxon>Glycomycetales</taxon>
        <taxon>Glycomycetaceae</taxon>
        <taxon>Natronoglycomyces</taxon>
    </lineage>
</organism>
<dbReference type="EMBL" id="CP070496">
    <property type="protein sequence ID" value="QSB04734.1"/>
    <property type="molecule type" value="Genomic_DNA"/>
</dbReference>
<keyword evidence="2" id="KW-0472">Membrane</keyword>
<feature type="transmembrane region" description="Helical" evidence="2">
    <location>
        <begin position="92"/>
        <end position="109"/>
    </location>
</feature>
<accession>A0A895XHA8</accession>
<proteinExistence type="predicted"/>
<keyword evidence="4" id="KW-1185">Reference proteome</keyword>
<dbReference type="Proteomes" id="UP000662939">
    <property type="component" value="Chromosome"/>
</dbReference>
<keyword evidence="2" id="KW-0812">Transmembrane</keyword>
<evidence type="ECO:0000256" key="2">
    <source>
        <dbReference type="SAM" id="Phobius"/>
    </source>
</evidence>
<feature type="region of interest" description="Disordered" evidence="1">
    <location>
        <begin position="119"/>
        <end position="144"/>
    </location>
</feature>
<reference evidence="3" key="1">
    <citation type="submission" date="2021-02" db="EMBL/GenBank/DDBJ databases">
        <title>Natronoglycomyces albus gen. nov., sp. nov, a haloalkaliphilic actinobacterium from a soda solonchak soil.</title>
        <authorList>
            <person name="Sorokin D.Y."/>
            <person name="Khijniak T.V."/>
            <person name="Zakharycheva A.P."/>
            <person name="Boueva O.V."/>
            <person name="Ariskina E.V."/>
            <person name="Hahnke R.L."/>
            <person name="Bunk B."/>
            <person name="Sproer C."/>
            <person name="Schumann P."/>
            <person name="Evtushenko L.I."/>
            <person name="Kublanov I.V."/>
        </authorList>
    </citation>
    <scope>NUCLEOTIDE SEQUENCE</scope>
    <source>
        <strain evidence="3">DSM 106290</strain>
    </source>
</reference>
<evidence type="ECO:0000313" key="3">
    <source>
        <dbReference type="EMBL" id="QSB04734.1"/>
    </source>
</evidence>
<feature type="transmembrane region" description="Helical" evidence="2">
    <location>
        <begin position="41"/>
        <end position="61"/>
    </location>
</feature>
<feature type="transmembrane region" description="Helical" evidence="2">
    <location>
        <begin position="12"/>
        <end position="34"/>
    </location>
</feature>
<feature type="transmembrane region" description="Helical" evidence="2">
    <location>
        <begin position="150"/>
        <end position="171"/>
    </location>
</feature>
<evidence type="ECO:0000313" key="4">
    <source>
        <dbReference type="Proteomes" id="UP000662939"/>
    </source>
</evidence>
<dbReference type="AlphaFoldDB" id="A0A895XHA8"/>